<dbReference type="AlphaFoldDB" id="A0A2P6BLX2"/>
<dbReference type="EMBL" id="CP119530">
    <property type="protein sequence ID" value="WER44427.1"/>
    <property type="molecule type" value="Genomic_DNA"/>
</dbReference>
<dbReference type="RefSeq" id="WP_002367734.1">
    <property type="nucleotide sequence ID" value="NZ_AP018540.1"/>
</dbReference>
<evidence type="ECO:0000313" key="5">
    <source>
        <dbReference type="Proteomes" id="UP001222182"/>
    </source>
</evidence>
<organism evidence="2 4">
    <name type="scientific">Enterococcus faecalis</name>
    <name type="common">Streptococcus faecalis</name>
    <dbReference type="NCBI Taxonomy" id="1351"/>
    <lineage>
        <taxon>Bacteria</taxon>
        <taxon>Bacillati</taxon>
        <taxon>Bacillota</taxon>
        <taxon>Bacilli</taxon>
        <taxon>Lactobacillales</taxon>
        <taxon>Enterococcaceae</taxon>
        <taxon>Enterococcus</taxon>
    </lineage>
</organism>
<feature type="compositionally biased region" description="Polar residues" evidence="1">
    <location>
        <begin position="27"/>
        <end position="40"/>
    </location>
</feature>
<accession>A0A2P6BLX2</accession>
<evidence type="ECO:0000313" key="4">
    <source>
        <dbReference type="Proteomes" id="UP000244140"/>
    </source>
</evidence>
<protein>
    <submittedName>
        <fullName evidence="2">Uncharacterized protein</fullName>
    </submittedName>
</protein>
<reference evidence="3 5" key="2">
    <citation type="submission" date="2023-03" db="EMBL/GenBank/DDBJ databases">
        <title>Complete genome sequence of an Enterococcus faecalis urinary isolate.</title>
        <authorList>
            <person name="Brauer A.L."/>
            <person name="Armbruster C.E."/>
        </authorList>
    </citation>
    <scope>NUCLEOTIDE SEQUENCE [LARGE SCALE GENOMIC DNA]</scope>
    <source>
        <strain evidence="3 5">3143</strain>
        <plasmid evidence="3 5">unnamed2</plasmid>
    </source>
</reference>
<reference evidence="2 4" key="1">
    <citation type="submission" date="2018-04" db="EMBL/GenBank/DDBJ databases">
        <authorList>
            <person name="Van Tyne D."/>
        </authorList>
    </citation>
    <scope>NUCLEOTIDE SEQUENCE [LARGE SCALE GENOMIC DNA]</scope>
    <source>
        <strain evidence="2 4">B2535</strain>
    </source>
</reference>
<dbReference type="Proteomes" id="UP001222182">
    <property type="component" value="Plasmid unnamed2"/>
</dbReference>
<evidence type="ECO:0000256" key="1">
    <source>
        <dbReference type="SAM" id="MobiDB-lite"/>
    </source>
</evidence>
<feature type="region of interest" description="Disordered" evidence="1">
    <location>
        <begin position="1"/>
        <end position="59"/>
    </location>
</feature>
<name>A0A2P6BLX2_ENTFL</name>
<gene>
    <name evidence="2" type="ORF">DAI13_17185</name>
    <name evidence="3" type="ORF">P0083_16270</name>
</gene>
<geneLocation type="plasmid" evidence="3 5">
    <name>unnamed2</name>
</geneLocation>
<dbReference type="GeneID" id="60895020"/>
<dbReference type="EMBL" id="PZZH01000003">
    <property type="protein sequence ID" value="PTN72692.1"/>
    <property type="molecule type" value="Genomic_DNA"/>
</dbReference>
<sequence>MSNSFEPIIKTKKKKSSLEEKHVSVKGNDNFSRDTTNNFATKPTSVSKKTSTDNSDVKPSTVDRRYKATMTQKISPSVNLKINTLKPFLGDLENMPKATVNDILNLLLDNYVNTKFSTRQQEAFNSMYNTQIELLKK</sequence>
<dbReference type="Proteomes" id="UP000244140">
    <property type="component" value="Unassembled WGS sequence"/>
</dbReference>
<proteinExistence type="predicted"/>
<evidence type="ECO:0000313" key="3">
    <source>
        <dbReference type="EMBL" id="WER44427.1"/>
    </source>
</evidence>
<keyword evidence="3" id="KW-0614">Plasmid</keyword>
<evidence type="ECO:0000313" key="2">
    <source>
        <dbReference type="EMBL" id="PTN72692.1"/>
    </source>
</evidence>